<protein>
    <submittedName>
        <fullName evidence="2">Uncharacterized protein</fullName>
    </submittedName>
</protein>
<dbReference type="EMBL" id="LSRX01000168">
    <property type="protein sequence ID" value="OLQ06074.1"/>
    <property type="molecule type" value="Genomic_DNA"/>
</dbReference>
<comment type="caution">
    <text evidence="2">The sequence shown here is derived from an EMBL/GenBank/DDBJ whole genome shotgun (WGS) entry which is preliminary data.</text>
</comment>
<name>A0A1Q9EF55_SYMMI</name>
<keyword evidence="1" id="KW-0175">Coiled coil</keyword>
<evidence type="ECO:0000256" key="1">
    <source>
        <dbReference type="SAM" id="Coils"/>
    </source>
</evidence>
<feature type="coiled-coil region" evidence="1">
    <location>
        <begin position="139"/>
        <end position="208"/>
    </location>
</feature>
<dbReference type="OrthoDB" id="444599at2759"/>
<accession>A0A1Q9EF55</accession>
<dbReference type="AlphaFoldDB" id="A0A1Q9EF55"/>
<gene>
    <name evidence="2" type="ORF">AK812_SmicGene10665</name>
</gene>
<sequence>MADRGFLDDDGVAARAALALQRVALADRFHFLALDRLLEAEKAVAEGEKIMVEEAKVVEETKVVEKIMVEEAKVVEETKVGEKIMVEEAKVVEETKVGEKMVEEAKVVEETKVVEEAKVEMVAKVVEETEIGPLHPSRVAQKDAEILRLTEQLSTSEEQLRQQQLFSTSLTGDLATVSAQLEQEKEEKASLKRQLDDRDREFAALQHEARLNLQKANSSEAMVQSLLNSDPRKTIQRLHKEASDENFKLHEEARTAQRLRAKLQKRQTVTVSAAWLAVKKSIPDSAAELGMMLLGCIKCGALCLADETSQLLCGAYTVPLPGDRCPCTLPMLFLTKEPPKEDTSMVTVTVVVLLGAEMSRFRMGELVRRLPKELQIPCRELDRRGQQVVVLLHVVTPGAAQDLAERALTKANPTGWLVASAKRAFRLANQDTSDHPNQWQGPDSQRPVPQLQQTIIRDGMDGWTMLLDGVRFSSVP</sequence>
<keyword evidence="3" id="KW-1185">Reference proteome</keyword>
<dbReference type="Proteomes" id="UP000186817">
    <property type="component" value="Unassembled WGS sequence"/>
</dbReference>
<evidence type="ECO:0000313" key="3">
    <source>
        <dbReference type="Proteomes" id="UP000186817"/>
    </source>
</evidence>
<proteinExistence type="predicted"/>
<evidence type="ECO:0000313" key="2">
    <source>
        <dbReference type="EMBL" id="OLQ06074.1"/>
    </source>
</evidence>
<reference evidence="2 3" key="1">
    <citation type="submission" date="2016-02" db="EMBL/GenBank/DDBJ databases">
        <title>Genome analysis of coral dinoflagellate symbionts highlights evolutionary adaptations to a symbiotic lifestyle.</title>
        <authorList>
            <person name="Aranda M."/>
            <person name="Li Y."/>
            <person name="Liew Y.J."/>
            <person name="Baumgarten S."/>
            <person name="Simakov O."/>
            <person name="Wilson M."/>
            <person name="Piel J."/>
            <person name="Ashoor H."/>
            <person name="Bougouffa S."/>
            <person name="Bajic V.B."/>
            <person name="Ryu T."/>
            <person name="Ravasi T."/>
            <person name="Bayer T."/>
            <person name="Micklem G."/>
            <person name="Kim H."/>
            <person name="Bhak J."/>
            <person name="Lajeunesse T.C."/>
            <person name="Voolstra C.R."/>
        </authorList>
    </citation>
    <scope>NUCLEOTIDE SEQUENCE [LARGE SCALE GENOMIC DNA]</scope>
    <source>
        <strain evidence="2 3">CCMP2467</strain>
    </source>
</reference>
<organism evidence="2 3">
    <name type="scientific">Symbiodinium microadriaticum</name>
    <name type="common">Dinoflagellate</name>
    <name type="synonym">Zooxanthella microadriatica</name>
    <dbReference type="NCBI Taxonomy" id="2951"/>
    <lineage>
        <taxon>Eukaryota</taxon>
        <taxon>Sar</taxon>
        <taxon>Alveolata</taxon>
        <taxon>Dinophyceae</taxon>
        <taxon>Suessiales</taxon>
        <taxon>Symbiodiniaceae</taxon>
        <taxon>Symbiodinium</taxon>
    </lineage>
</organism>